<dbReference type="PANTHER" id="PTHR15710">
    <property type="entry name" value="E3 UBIQUITIN-PROTEIN LIGASE PRAJA"/>
    <property type="match status" value="1"/>
</dbReference>
<dbReference type="FunFam" id="3.30.40.10:FF:000022">
    <property type="entry name" value="E3 ubiquitin-protein ligase RING1-like"/>
    <property type="match status" value="1"/>
</dbReference>
<feature type="region of interest" description="Disordered" evidence="9">
    <location>
        <begin position="234"/>
        <end position="327"/>
    </location>
</feature>
<dbReference type="CDD" id="cd16667">
    <property type="entry name" value="RING-H2_RNF126-like"/>
    <property type="match status" value="1"/>
</dbReference>
<evidence type="ECO:0000256" key="7">
    <source>
        <dbReference type="ARBA" id="ARBA00022833"/>
    </source>
</evidence>
<dbReference type="EMBL" id="JAHRHJ020003736">
    <property type="protein sequence ID" value="KAH9291255.1"/>
    <property type="molecule type" value="Genomic_DNA"/>
</dbReference>
<dbReference type="GO" id="GO:0016567">
    <property type="term" value="P:protein ubiquitination"/>
    <property type="evidence" value="ECO:0007669"/>
    <property type="project" value="TreeGrafter"/>
</dbReference>
<evidence type="ECO:0000259" key="10">
    <source>
        <dbReference type="PROSITE" id="PS50089"/>
    </source>
</evidence>
<feature type="compositionally biased region" description="Low complexity" evidence="9">
    <location>
        <begin position="284"/>
        <end position="315"/>
    </location>
</feature>
<sequence>MSSGAGGGGGGEEEQRYWCHECETMVPLLQGAEGEVSCGVCHGSFVEEVENPPPPQGLSGREGASPMVNIGDGRVGEIINPILERYIGAAVEGPDAAGFNPMMLMTGGSNIQIVFNHGGGGGGGGGGGIRLPATMGDYYLGGGLEQLIQQLAENDPNRYGTPPASKDSVEAMPAIKITEDHLNSDGGQCAVCKDTFEEGSEARQMPCKHIYHPYCILPWLELHSTCPVCRYEMPPEESQNPSRGSNARPADATAGGATGGASGGATGVGGRRFTFQFPLRFRTAGAPQPGGSSSGQGNTAPAPNNNEEGNNNDGDQSMSEARHEDLD</sequence>
<dbReference type="InterPro" id="IPR001841">
    <property type="entry name" value="Znf_RING"/>
</dbReference>
<gene>
    <name evidence="11" type="ORF">KI387_043554</name>
</gene>
<accession>A0AA38BYA7</accession>
<keyword evidence="12" id="KW-1185">Reference proteome</keyword>
<dbReference type="GO" id="GO:0008270">
    <property type="term" value="F:zinc ion binding"/>
    <property type="evidence" value="ECO:0007669"/>
    <property type="project" value="UniProtKB-KW"/>
</dbReference>
<evidence type="ECO:0000256" key="8">
    <source>
        <dbReference type="PROSITE-ProRule" id="PRU00175"/>
    </source>
</evidence>
<feature type="domain" description="RING-type" evidence="10">
    <location>
        <begin position="189"/>
        <end position="230"/>
    </location>
</feature>
<dbReference type="AlphaFoldDB" id="A0AA38BYA7"/>
<evidence type="ECO:0000256" key="9">
    <source>
        <dbReference type="SAM" id="MobiDB-lite"/>
    </source>
</evidence>
<dbReference type="Pfam" id="PF13639">
    <property type="entry name" value="zf-RING_2"/>
    <property type="match status" value="1"/>
</dbReference>
<name>A0AA38BYA7_TAXCH</name>
<evidence type="ECO:0000256" key="3">
    <source>
        <dbReference type="ARBA" id="ARBA00022679"/>
    </source>
</evidence>
<keyword evidence="6" id="KW-0833">Ubl conjugation pathway</keyword>
<dbReference type="PANTHER" id="PTHR15710:SF217">
    <property type="entry name" value="E3 UBIQUITIN-PROTEIN LIGASE RDUF2"/>
    <property type="match status" value="1"/>
</dbReference>
<dbReference type="Pfam" id="PF14369">
    <property type="entry name" value="Zn_ribbon_19"/>
    <property type="match status" value="1"/>
</dbReference>
<dbReference type="SUPFAM" id="SSF57850">
    <property type="entry name" value="RING/U-box"/>
    <property type="match status" value="1"/>
</dbReference>
<evidence type="ECO:0000256" key="1">
    <source>
        <dbReference type="ARBA" id="ARBA00000900"/>
    </source>
</evidence>
<evidence type="ECO:0000313" key="11">
    <source>
        <dbReference type="EMBL" id="KAH9291255.1"/>
    </source>
</evidence>
<keyword evidence="5 8" id="KW-0863">Zinc-finger</keyword>
<comment type="caution">
    <text evidence="11">The sequence shown here is derived from an EMBL/GenBank/DDBJ whole genome shotgun (WGS) entry which is preliminary data.</text>
</comment>
<evidence type="ECO:0000313" key="12">
    <source>
        <dbReference type="Proteomes" id="UP000824469"/>
    </source>
</evidence>
<evidence type="ECO:0000256" key="2">
    <source>
        <dbReference type="ARBA" id="ARBA00012483"/>
    </source>
</evidence>
<dbReference type="SMART" id="SM00184">
    <property type="entry name" value="RING"/>
    <property type="match status" value="1"/>
</dbReference>
<dbReference type="EC" id="2.3.2.27" evidence="2"/>
<comment type="catalytic activity">
    <reaction evidence="1">
        <text>S-ubiquitinyl-[E2 ubiquitin-conjugating enzyme]-L-cysteine + [acceptor protein]-L-lysine = [E2 ubiquitin-conjugating enzyme]-L-cysteine + N(6)-ubiquitinyl-[acceptor protein]-L-lysine.</text>
        <dbReference type="EC" id="2.3.2.27"/>
    </reaction>
</comment>
<protein>
    <recommendedName>
        <fullName evidence="2">RING-type E3 ubiquitin transferase</fullName>
        <ecNumber evidence="2">2.3.2.27</ecNumber>
    </recommendedName>
</protein>
<organism evidence="11 12">
    <name type="scientific">Taxus chinensis</name>
    <name type="common">Chinese yew</name>
    <name type="synonym">Taxus wallichiana var. chinensis</name>
    <dbReference type="NCBI Taxonomy" id="29808"/>
    <lineage>
        <taxon>Eukaryota</taxon>
        <taxon>Viridiplantae</taxon>
        <taxon>Streptophyta</taxon>
        <taxon>Embryophyta</taxon>
        <taxon>Tracheophyta</taxon>
        <taxon>Spermatophyta</taxon>
        <taxon>Pinopsida</taxon>
        <taxon>Pinidae</taxon>
        <taxon>Conifers II</taxon>
        <taxon>Cupressales</taxon>
        <taxon>Taxaceae</taxon>
        <taxon>Taxus</taxon>
    </lineage>
</organism>
<evidence type="ECO:0000256" key="6">
    <source>
        <dbReference type="ARBA" id="ARBA00022786"/>
    </source>
</evidence>
<keyword evidence="4" id="KW-0479">Metal-binding</keyword>
<dbReference type="InterPro" id="IPR013083">
    <property type="entry name" value="Znf_RING/FYVE/PHD"/>
</dbReference>
<dbReference type="Gene3D" id="3.30.40.10">
    <property type="entry name" value="Zinc/RING finger domain, C3HC4 (zinc finger)"/>
    <property type="match status" value="1"/>
</dbReference>
<proteinExistence type="predicted"/>
<dbReference type="Proteomes" id="UP000824469">
    <property type="component" value="Unassembled WGS sequence"/>
</dbReference>
<keyword evidence="7" id="KW-0862">Zinc</keyword>
<dbReference type="PROSITE" id="PS50089">
    <property type="entry name" value="ZF_RING_2"/>
    <property type="match status" value="1"/>
</dbReference>
<evidence type="ECO:0000256" key="4">
    <source>
        <dbReference type="ARBA" id="ARBA00022723"/>
    </source>
</evidence>
<dbReference type="InterPro" id="IPR039525">
    <property type="entry name" value="RNF126-like_zinc-ribbon"/>
</dbReference>
<dbReference type="GO" id="GO:0005737">
    <property type="term" value="C:cytoplasm"/>
    <property type="evidence" value="ECO:0007669"/>
    <property type="project" value="TreeGrafter"/>
</dbReference>
<evidence type="ECO:0000256" key="5">
    <source>
        <dbReference type="ARBA" id="ARBA00022771"/>
    </source>
</evidence>
<dbReference type="GO" id="GO:0061630">
    <property type="term" value="F:ubiquitin protein ligase activity"/>
    <property type="evidence" value="ECO:0007669"/>
    <property type="project" value="UniProtKB-EC"/>
</dbReference>
<keyword evidence="3" id="KW-0808">Transferase</keyword>
<reference evidence="11 12" key="1">
    <citation type="journal article" date="2021" name="Nat. Plants">
        <title>The Taxus genome provides insights into paclitaxel biosynthesis.</title>
        <authorList>
            <person name="Xiong X."/>
            <person name="Gou J."/>
            <person name="Liao Q."/>
            <person name="Li Y."/>
            <person name="Zhou Q."/>
            <person name="Bi G."/>
            <person name="Li C."/>
            <person name="Du R."/>
            <person name="Wang X."/>
            <person name="Sun T."/>
            <person name="Guo L."/>
            <person name="Liang H."/>
            <person name="Lu P."/>
            <person name="Wu Y."/>
            <person name="Zhang Z."/>
            <person name="Ro D.K."/>
            <person name="Shang Y."/>
            <person name="Huang S."/>
            <person name="Yan J."/>
        </authorList>
    </citation>
    <scope>NUCLEOTIDE SEQUENCE [LARGE SCALE GENOMIC DNA]</scope>
    <source>
        <strain evidence="11">Ta-2019</strain>
    </source>
</reference>
<feature type="compositionally biased region" description="Gly residues" evidence="9">
    <location>
        <begin position="256"/>
        <end position="270"/>
    </location>
</feature>